<dbReference type="InterPro" id="IPR036249">
    <property type="entry name" value="Thioredoxin-like_sf"/>
</dbReference>
<evidence type="ECO:0000256" key="2">
    <source>
        <dbReference type="SAM" id="Phobius"/>
    </source>
</evidence>
<keyword evidence="5" id="KW-1185">Reference proteome</keyword>
<dbReference type="Pfam" id="PF01790">
    <property type="entry name" value="LGT"/>
    <property type="match status" value="1"/>
</dbReference>
<dbReference type="Pfam" id="PF00578">
    <property type="entry name" value="AhpC-TSA"/>
    <property type="match status" value="1"/>
</dbReference>
<keyword evidence="4" id="KW-0328">Glycosyltransferase</keyword>
<accession>A0ABV7H3Z0</accession>
<keyword evidence="4" id="KW-0808">Transferase</keyword>
<dbReference type="InterPro" id="IPR050553">
    <property type="entry name" value="Thioredoxin_ResA/DsbE_sf"/>
</dbReference>
<dbReference type="CDD" id="cd02966">
    <property type="entry name" value="TlpA_like_family"/>
    <property type="match status" value="1"/>
</dbReference>
<keyword evidence="2" id="KW-0812">Transmembrane</keyword>
<dbReference type="EMBL" id="JBHRTI010000003">
    <property type="protein sequence ID" value="MFC3147323.1"/>
    <property type="molecule type" value="Genomic_DNA"/>
</dbReference>
<dbReference type="RefSeq" id="WP_377302238.1">
    <property type="nucleotide sequence ID" value="NZ_CP180191.1"/>
</dbReference>
<name>A0ABV7H3Z0_9BURK</name>
<dbReference type="PROSITE" id="PS51352">
    <property type="entry name" value="THIOREDOXIN_2"/>
    <property type="match status" value="1"/>
</dbReference>
<keyword evidence="2" id="KW-0472">Membrane</keyword>
<evidence type="ECO:0000256" key="1">
    <source>
        <dbReference type="ARBA" id="ARBA00023284"/>
    </source>
</evidence>
<dbReference type="GO" id="GO:0016757">
    <property type="term" value="F:glycosyltransferase activity"/>
    <property type="evidence" value="ECO:0007669"/>
    <property type="project" value="UniProtKB-KW"/>
</dbReference>
<comment type="caution">
    <text evidence="4">The sequence shown here is derived from an EMBL/GenBank/DDBJ whole genome shotgun (WGS) entry which is preliminary data.</text>
</comment>
<dbReference type="InterPro" id="IPR001640">
    <property type="entry name" value="Lgt"/>
</dbReference>
<dbReference type="PANTHER" id="PTHR42852:SF13">
    <property type="entry name" value="PROTEIN DIPZ"/>
    <property type="match status" value="1"/>
</dbReference>
<feature type="domain" description="Thioredoxin" evidence="3">
    <location>
        <begin position="133"/>
        <end position="273"/>
    </location>
</feature>
<reference evidence="5" key="1">
    <citation type="journal article" date="2019" name="Int. J. Syst. Evol. Microbiol.">
        <title>The Global Catalogue of Microorganisms (GCM) 10K type strain sequencing project: providing services to taxonomists for standard genome sequencing and annotation.</title>
        <authorList>
            <consortium name="The Broad Institute Genomics Platform"/>
            <consortium name="The Broad Institute Genome Sequencing Center for Infectious Disease"/>
            <person name="Wu L."/>
            <person name="Ma J."/>
        </authorList>
    </citation>
    <scope>NUCLEOTIDE SEQUENCE [LARGE SCALE GENOMIC DNA]</scope>
    <source>
        <strain evidence="5">KCTC 52168</strain>
    </source>
</reference>
<dbReference type="InterPro" id="IPR017937">
    <property type="entry name" value="Thioredoxin_CS"/>
</dbReference>
<organism evidence="4 5">
    <name type="scientific">Piscinibacterium candidicorallinum</name>
    <dbReference type="NCBI Taxonomy" id="1793872"/>
    <lineage>
        <taxon>Bacteria</taxon>
        <taxon>Pseudomonadati</taxon>
        <taxon>Pseudomonadota</taxon>
        <taxon>Betaproteobacteria</taxon>
        <taxon>Burkholderiales</taxon>
        <taxon>Piscinibacterium</taxon>
    </lineage>
</organism>
<dbReference type="PANTHER" id="PTHR42852">
    <property type="entry name" value="THIOL:DISULFIDE INTERCHANGE PROTEIN DSBE"/>
    <property type="match status" value="1"/>
</dbReference>
<gene>
    <name evidence="4" type="ORF">ACFOEN_06690</name>
</gene>
<keyword evidence="1" id="KW-0676">Redox-active center</keyword>
<dbReference type="EC" id="2.4.99.-" evidence="4"/>
<feature type="transmembrane region" description="Helical" evidence="2">
    <location>
        <begin position="44"/>
        <end position="63"/>
    </location>
</feature>
<dbReference type="PROSITE" id="PS00194">
    <property type="entry name" value="THIOREDOXIN_1"/>
    <property type="match status" value="1"/>
</dbReference>
<dbReference type="InterPro" id="IPR013766">
    <property type="entry name" value="Thioredoxin_domain"/>
</dbReference>
<dbReference type="SUPFAM" id="SSF52833">
    <property type="entry name" value="Thioredoxin-like"/>
    <property type="match status" value="1"/>
</dbReference>
<evidence type="ECO:0000313" key="5">
    <source>
        <dbReference type="Proteomes" id="UP001595556"/>
    </source>
</evidence>
<dbReference type="Gene3D" id="3.40.30.10">
    <property type="entry name" value="Glutaredoxin"/>
    <property type="match status" value="1"/>
</dbReference>
<keyword evidence="2" id="KW-1133">Transmembrane helix</keyword>
<feature type="transmembrane region" description="Helical" evidence="2">
    <location>
        <begin position="6"/>
        <end position="28"/>
    </location>
</feature>
<feature type="transmembrane region" description="Helical" evidence="2">
    <location>
        <begin position="83"/>
        <end position="101"/>
    </location>
</feature>
<dbReference type="InterPro" id="IPR000866">
    <property type="entry name" value="AhpC/TSA"/>
</dbReference>
<sequence length="276" mass="28917">MLSISIGPLALPLAPVLLMAAALLAIWLGRRLAGAAHAGSAESALWWSLGAALLGARIGHIALNWTAYAAQPAAIIDVRDGGWWWPAGLLAGALVLMALVWRREPLRRALLVSGTAGLALWGSGQFVMAQWGSDSRAQAFAVQAFERLDGRPAQPLAAIAGGAPIVVNLWASWCGPCRAELPLLAQAQQAHPNVRFVYVNQGDSPETIRTFLAAQGLSIDPVLLDARSSLGPAVGSRGLPTTLFIDARGTIRDAHMGLINAAALNAQLGQIQSATR</sequence>
<dbReference type="Proteomes" id="UP001595556">
    <property type="component" value="Unassembled WGS sequence"/>
</dbReference>
<evidence type="ECO:0000313" key="4">
    <source>
        <dbReference type="EMBL" id="MFC3147323.1"/>
    </source>
</evidence>
<proteinExistence type="predicted"/>
<evidence type="ECO:0000259" key="3">
    <source>
        <dbReference type="PROSITE" id="PS51352"/>
    </source>
</evidence>
<protein>
    <submittedName>
        <fullName evidence="4">Prolipoprotein diacylglyceryl transferase family protein</fullName>
        <ecNumber evidence="4">2.4.99.-</ecNumber>
    </submittedName>
</protein>